<keyword evidence="5" id="KW-0378">Hydrolase</keyword>
<dbReference type="GO" id="GO:0009117">
    <property type="term" value="P:nucleotide metabolic process"/>
    <property type="evidence" value="ECO:0007669"/>
    <property type="project" value="TreeGrafter"/>
</dbReference>
<dbReference type="PANTHER" id="PTHR46648">
    <property type="entry name" value="HIT FAMILY PROTEIN 1"/>
    <property type="match status" value="1"/>
</dbReference>
<comment type="caution">
    <text evidence="5">The sequence shown here is derived from an EMBL/GenBank/DDBJ whole genome shotgun (WGS) entry which is preliminary data.</text>
</comment>
<organism evidence="5 6">
    <name type="scientific">Enteractinococcus helveticum</name>
    <dbReference type="NCBI Taxonomy" id="1837282"/>
    <lineage>
        <taxon>Bacteria</taxon>
        <taxon>Bacillati</taxon>
        <taxon>Actinomycetota</taxon>
        <taxon>Actinomycetes</taxon>
        <taxon>Micrococcales</taxon>
        <taxon>Micrococcaceae</taxon>
    </lineage>
</organism>
<evidence type="ECO:0000313" key="6">
    <source>
        <dbReference type="Proteomes" id="UP000078292"/>
    </source>
</evidence>
<protein>
    <submittedName>
        <fullName evidence="5">Diadenosine tetraphosphate hydrolase</fullName>
    </submittedName>
</protein>
<evidence type="ECO:0000256" key="1">
    <source>
        <dbReference type="PIRSR" id="PIRSR601310-1"/>
    </source>
</evidence>
<dbReference type="Proteomes" id="UP000078292">
    <property type="component" value="Unassembled WGS sequence"/>
</dbReference>
<dbReference type="PANTHER" id="PTHR46648:SF1">
    <property type="entry name" value="ADENOSINE 5'-MONOPHOSPHORAMIDASE HNT1"/>
    <property type="match status" value="1"/>
</dbReference>
<dbReference type="RefSeq" id="WP_043057023.1">
    <property type="nucleotide sequence ID" value="NZ_LXEY01000011.1"/>
</dbReference>
<dbReference type="InterPro" id="IPR001310">
    <property type="entry name" value="Histidine_triad_HIT"/>
</dbReference>
<dbReference type="InterPro" id="IPR011146">
    <property type="entry name" value="HIT-like"/>
</dbReference>
<dbReference type="EMBL" id="LXEY01000011">
    <property type="protein sequence ID" value="OAV62554.1"/>
    <property type="molecule type" value="Genomic_DNA"/>
</dbReference>
<accession>A0A1B7M1V0</accession>
<feature type="short sequence motif" description="Histidine triad motif" evidence="2 3">
    <location>
        <begin position="91"/>
        <end position="95"/>
    </location>
</feature>
<dbReference type="GO" id="GO:0016787">
    <property type="term" value="F:hydrolase activity"/>
    <property type="evidence" value="ECO:0007669"/>
    <property type="project" value="UniProtKB-KW"/>
</dbReference>
<dbReference type="AlphaFoldDB" id="A0A1B7M1V0"/>
<dbReference type="InterPro" id="IPR036265">
    <property type="entry name" value="HIT-like_sf"/>
</dbReference>
<sequence length="142" mass="15688">MATIFTKIIDGDIPGRFIWQDEKCVAFLDINPLSYGHTLVVPRQEVDMWTGVDEDLNAHLYTVASRIGAAQVAGLGAARAGMMIAGYEVPHLHLHVFPTQSLADFDLRRVMREPDQQKMDEAATDLRAALRDAGHGEFVPAD</sequence>
<gene>
    <name evidence="5" type="ORF">A6F49_06335</name>
</gene>
<feature type="domain" description="HIT" evidence="4">
    <location>
        <begin position="4"/>
        <end position="107"/>
    </location>
</feature>
<feature type="active site" description="Tele-AMP-histidine intermediate" evidence="1">
    <location>
        <position position="93"/>
    </location>
</feature>
<evidence type="ECO:0000313" key="5">
    <source>
        <dbReference type="EMBL" id="OAV62554.1"/>
    </source>
</evidence>
<keyword evidence="6" id="KW-1185">Reference proteome</keyword>
<evidence type="ECO:0000259" key="4">
    <source>
        <dbReference type="PROSITE" id="PS51084"/>
    </source>
</evidence>
<dbReference type="OrthoDB" id="9784774at2"/>
<proteinExistence type="predicted"/>
<dbReference type="STRING" id="1837282.A6F49_06335"/>
<evidence type="ECO:0000256" key="2">
    <source>
        <dbReference type="PIRSR" id="PIRSR601310-3"/>
    </source>
</evidence>
<dbReference type="Pfam" id="PF01230">
    <property type="entry name" value="HIT"/>
    <property type="match status" value="1"/>
</dbReference>
<dbReference type="SUPFAM" id="SSF54197">
    <property type="entry name" value="HIT-like"/>
    <property type="match status" value="1"/>
</dbReference>
<name>A0A1B7M1V0_9MICC</name>
<dbReference type="Gene3D" id="3.30.428.10">
    <property type="entry name" value="HIT-like"/>
    <property type="match status" value="1"/>
</dbReference>
<dbReference type="PRINTS" id="PR00332">
    <property type="entry name" value="HISTRIAD"/>
</dbReference>
<reference evidence="5 6" key="1">
    <citation type="submission" date="2016-04" db="EMBL/GenBank/DDBJ databases">
        <title>First whole genome shotgun sequence of the bacterium Enteractinococcus sp. strain UASWS1574.</title>
        <authorList>
            <person name="Crovadore J."/>
            <person name="Chablais R."/>
            <person name="Lefort F."/>
        </authorList>
    </citation>
    <scope>NUCLEOTIDE SEQUENCE [LARGE SCALE GENOMIC DNA]</scope>
    <source>
        <strain evidence="5 6">UASWS1574</strain>
    </source>
</reference>
<evidence type="ECO:0000256" key="3">
    <source>
        <dbReference type="PROSITE-ProRule" id="PRU00464"/>
    </source>
</evidence>
<dbReference type="PROSITE" id="PS51084">
    <property type="entry name" value="HIT_2"/>
    <property type="match status" value="1"/>
</dbReference>